<dbReference type="PROSITE" id="PS50048">
    <property type="entry name" value="ZN2_CY6_FUNGAL_2"/>
    <property type="match status" value="1"/>
</dbReference>
<dbReference type="Proteomes" id="UP000326565">
    <property type="component" value="Unassembled WGS sequence"/>
</dbReference>
<evidence type="ECO:0000256" key="6">
    <source>
        <dbReference type="ARBA" id="ARBA00023242"/>
    </source>
</evidence>
<organism evidence="9 10">
    <name type="scientific">Aspergillus leporis</name>
    <dbReference type="NCBI Taxonomy" id="41062"/>
    <lineage>
        <taxon>Eukaryota</taxon>
        <taxon>Fungi</taxon>
        <taxon>Dikarya</taxon>
        <taxon>Ascomycota</taxon>
        <taxon>Pezizomycotina</taxon>
        <taxon>Eurotiomycetes</taxon>
        <taxon>Eurotiomycetidae</taxon>
        <taxon>Eurotiales</taxon>
        <taxon>Aspergillaceae</taxon>
        <taxon>Aspergillus</taxon>
        <taxon>Aspergillus subgen. Circumdati</taxon>
    </lineage>
</organism>
<dbReference type="Pfam" id="PF00172">
    <property type="entry name" value="Zn_clus"/>
    <property type="match status" value="1"/>
</dbReference>
<dbReference type="Gene3D" id="4.10.240.10">
    <property type="entry name" value="Zn(2)-C6 fungal-type DNA-binding domain"/>
    <property type="match status" value="1"/>
</dbReference>
<accession>A0A5N5X2V4</accession>
<dbReference type="PANTHER" id="PTHR47338:SF19">
    <property type="entry name" value="ZN(II)2CYS6 TRANSCRIPTION FACTOR (EUROFUNG)"/>
    <property type="match status" value="1"/>
</dbReference>
<name>A0A5N5X2V4_9EURO</name>
<dbReference type="InterPro" id="IPR001138">
    <property type="entry name" value="Zn2Cys6_DnaBD"/>
</dbReference>
<keyword evidence="10" id="KW-1185">Reference proteome</keyword>
<dbReference type="GO" id="GO:0009893">
    <property type="term" value="P:positive regulation of metabolic process"/>
    <property type="evidence" value="ECO:0007669"/>
    <property type="project" value="UniProtKB-ARBA"/>
</dbReference>
<dbReference type="SMART" id="SM00066">
    <property type="entry name" value="GAL4"/>
    <property type="match status" value="1"/>
</dbReference>
<dbReference type="CDD" id="cd12148">
    <property type="entry name" value="fungal_TF_MHR"/>
    <property type="match status" value="1"/>
</dbReference>
<evidence type="ECO:0000256" key="4">
    <source>
        <dbReference type="ARBA" id="ARBA00023125"/>
    </source>
</evidence>
<dbReference type="GO" id="GO:0003677">
    <property type="term" value="F:DNA binding"/>
    <property type="evidence" value="ECO:0007669"/>
    <property type="project" value="UniProtKB-KW"/>
</dbReference>
<dbReference type="GO" id="GO:0000981">
    <property type="term" value="F:DNA-binding transcription factor activity, RNA polymerase II-specific"/>
    <property type="evidence" value="ECO:0007669"/>
    <property type="project" value="InterPro"/>
</dbReference>
<evidence type="ECO:0000256" key="3">
    <source>
        <dbReference type="ARBA" id="ARBA00023015"/>
    </source>
</evidence>
<dbReference type="EMBL" id="ML732199">
    <property type="protein sequence ID" value="KAB8075133.1"/>
    <property type="molecule type" value="Genomic_DNA"/>
</dbReference>
<sequence>MRSSLSCDFCRKSKIKCVNSGTPPCQKCQKSEISGCVLTRPQQVPSRVSRRRGTAAQPRRSRDIKRHKEQSTLLPSSPRQESTVESPLGDTESACDTSQIDAHLASLPTGVILKSLNVFTNKFPELGILHLQTLMQAFQSECSKETKALLGAILLVTNAQMSLFNPAWTDCLLPGKNYEIYTRQILAELIIGPPNIQVVQALLIMTLYEWGSRNFHKAWVYCAKRLWLGIAIRIMQSIHSRRIAPYPLDTETNAGMAKDTIVTGIENRTIWACFIMDRMINSGTYNPPMLPMSEMEKLKISRPLSTVEFAFGTNAIVRLGATGHHLTWSERHPSGLLDITQCYEILVSGFDIWAQVMTFIFNDGRRAPGMCAPENCPWVAGSPWSRTKAQLEGWRAGQHNRLYYPNNSVAIHMTLGYGESFTYINLLYYLSTLMLHREYFPFLPTAESLPRGPVDPPLLQAEAPVGWWEASALELFSAAEHIANLLHEASECGVQLITPFVGFCAFSASYMNLYIYRFPRMNLGRSPQAEQLMNFCLAYLEDFRQAWKLGDAWMSTLKHASLLYQRASADRGRYIGKSRQDFDHLHQSIHEFRVVDRSNQHIQEIEGAEGEMATAYSPHMYGMDPEAEMVDLSMPLNHLLAEVSTHSHEQGAWSQWWPTLEDIDIALESG</sequence>
<dbReference type="PANTHER" id="PTHR47338">
    <property type="entry name" value="ZN(II)2CYS6 TRANSCRIPTION FACTOR (EUROFUNG)-RELATED"/>
    <property type="match status" value="1"/>
</dbReference>
<reference evidence="9 10" key="1">
    <citation type="submission" date="2019-04" db="EMBL/GenBank/DDBJ databases">
        <title>Friends and foes A comparative genomics study of 23 Aspergillus species from section Flavi.</title>
        <authorList>
            <consortium name="DOE Joint Genome Institute"/>
            <person name="Kjaerbolling I."/>
            <person name="Vesth T."/>
            <person name="Frisvad J.C."/>
            <person name="Nybo J.L."/>
            <person name="Theobald S."/>
            <person name="Kildgaard S."/>
            <person name="Isbrandt T."/>
            <person name="Kuo A."/>
            <person name="Sato A."/>
            <person name="Lyhne E.K."/>
            <person name="Kogle M.E."/>
            <person name="Wiebenga A."/>
            <person name="Kun R.S."/>
            <person name="Lubbers R.J."/>
            <person name="Makela M.R."/>
            <person name="Barry K."/>
            <person name="Chovatia M."/>
            <person name="Clum A."/>
            <person name="Daum C."/>
            <person name="Haridas S."/>
            <person name="He G."/>
            <person name="LaButti K."/>
            <person name="Lipzen A."/>
            <person name="Mondo S."/>
            <person name="Riley R."/>
            <person name="Salamov A."/>
            <person name="Simmons B.A."/>
            <person name="Magnuson J.K."/>
            <person name="Henrissat B."/>
            <person name="Mortensen U.H."/>
            <person name="Larsen T.O."/>
            <person name="Devries R.P."/>
            <person name="Grigoriev I.V."/>
            <person name="Machida M."/>
            <person name="Baker S.E."/>
            <person name="Andersen M.R."/>
        </authorList>
    </citation>
    <scope>NUCLEOTIDE SEQUENCE [LARGE SCALE GENOMIC DNA]</scope>
    <source>
        <strain evidence="9 10">CBS 151.66</strain>
    </source>
</reference>
<keyword evidence="5" id="KW-0804">Transcription</keyword>
<evidence type="ECO:0000313" key="9">
    <source>
        <dbReference type="EMBL" id="KAB8075133.1"/>
    </source>
</evidence>
<gene>
    <name evidence="9" type="ORF">BDV29DRAFT_201078</name>
</gene>
<keyword evidence="2" id="KW-0479">Metal-binding</keyword>
<protein>
    <recommendedName>
        <fullName evidence="8">Zn(2)-C6 fungal-type domain-containing protein</fullName>
    </recommendedName>
</protein>
<dbReference type="InterPro" id="IPR036864">
    <property type="entry name" value="Zn2-C6_fun-type_DNA-bd_sf"/>
</dbReference>
<keyword evidence="3" id="KW-0805">Transcription regulation</keyword>
<evidence type="ECO:0000256" key="1">
    <source>
        <dbReference type="ARBA" id="ARBA00004123"/>
    </source>
</evidence>
<keyword evidence="6" id="KW-0539">Nucleus</keyword>
<dbReference type="InterPro" id="IPR050815">
    <property type="entry name" value="TF_fung"/>
</dbReference>
<dbReference type="Pfam" id="PF04082">
    <property type="entry name" value="Fungal_trans"/>
    <property type="match status" value="1"/>
</dbReference>
<feature type="domain" description="Zn(2)-C6 fungal-type" evidence="8">
    <location>
        <begin position="6"/>
        <end position="38"/>
    </location>
</feature>
<feature type="compositionally biased region" description="Polar residues" evidence="7">
    <location>
        <begin position="71"/>
        <end position="85"/>
    </location>
</feature>
<evidence type="ECO:0000256" key="2">
    <source>
        <dbReference type="ARBA" id="ARBA00022723"/>
    </source>
</evidence>
<dbReference type="SUPFAM" id="SSF57701">
    <property type="entry name" value="Zn2/Cys6 DNA-binding domain"/>
    <property type="match status" value="1"/>
</dbReference>
<dbReference type="AlphaFoldDB" id="A0A5N5X2V4"/>
<proteinExistence type="predicted"/>
<feature type="region of interest" description="Disordered" evidence="7">
    <location>
        <begin position="42"/>
        <end position="94"/>
    </location>
</feature>
<dbReference type="GO" id="GO:0008270">
    <property type="term" value="F:zinc ion binding"/>
    <property type="evidence" value="ECO:0007669"/>
    <property type="project" value="InterPro"/>
</dbReference>
<dbReference type="GO" id="GO:0005634">
    <property type="term" value="C:nucleus"/>
    <property type="evidence" value="ECO:0007669"/>
    <property type="project" value="UniProtKB-SubCell"/>
</dbReference>
<evidence type="ECO:0000256" key="7">
    <source>
        <dbReference type="SAM" id="MobiDB-lite"/>
    </source>
</evidence>
<evidence type="ECO:0000256" key="5">
    <source>
        <dbReference type="ARBA" id="ARBA00023163"/>
    </source>
</evidence>
<keyword evidence="4" id="KW-0238">DNA-binding</keyword>
<evidence type="ECO:0000313" key="10">
    <source>
        <dbReference type="Proteomes" id="UP000326565"/>
    </source>
</evidence>
<comment type="subcellular location">
    <subcellularLocation>
        <location evidence="1">Nucleus</location>
    </subcellularLocation>
</comment>
<dbReference type="GO" id="GO:0006351">
    <property type="term" value="P:DNA-templated transcription"/>
    <property type="evidence" value="ECO:0007669"/>
    <property type="project" value="InterPro"/>
</dbReference>
<dbReference type="CDD" id="cd00067">
    <property type="entry name" value="GAL4"/>
    <property type="match status" value="1"/>
</dbReference>
<dbReference type="InterPro" id="IPR007219">
    <property type="entry name" value="XnlR_reg_dom"/>
</dbReference>
<evidence type="ECO:0000259" key="8">
    <source>
        <dbReference type="PROSITE" id="PS50048"/>
    </source>
</evidence>
<dbReference type="OrthoDB" id="5370478at2759"/>